<proteinExistence type="predicted"/>
<accession>A0A0M2HM62</accession>
<evidence type="ECO:0000313" key="3">
    <source>
        <dbReference type="Proteomes" id="UP000034098"/>
    </source>
</evidence>
<keyword evidence="3" id="KW-1185">Reference proteome</keyword>
<dbReference type="Gene3D" id="2.30.110.10">
    <property type="entry name" value="Electron Transport, Fmn-binding Protein, Chain A"/>
    <property type="match status" value="1"/>
</dbReference>
<dbReference type="AlphaFoldDB" id="A0A0M2HM62"/>
<dbReference type="Proteomes" id="UP000034098">
    <property type="component" value="Unassembled WGS sequence"/>
</dbReference>
<dbReference type="SUPFAM" id="SSF50475">
    <property type="entry name" value="FMN-binding split barrel"/>
    <property type="match status" value="1"/>
</dbReference>
<dbReference type="InterPro" id="IPR012349">
    <property type="entry name" value="Split_barrel_FMN-bd"/>
</dbReference>
<dbReference type="EMBL" id="JYJA01000016">
    <property type="protein sequence ID" value="KJL45534.1"/>
    <property type="molecule type" value="Genomic_DNA"/>
</dbReference>
<dbReference type="OrthoDB" id="7062584at2"/>
<dbReference type="RefSeq" id="WP_084695383.1">
    <property type="nucleotide sequence ID" value="NZ_JYJA01000016.1"/>
</dbReference>
<organism evidence="2 3">
    <name type="scientific">Microbacterium trichothecenolyticum</name>
    <name type="common">Aureobacterium trichothecenolyticum</name>
    <dbReference type="NCBI Taxonomy" id="69370"/>
    <lineage>
        <taxon>Bacteria</taxon>
        <taxon>Bacillati</taxon>
        <taxon>Actinomycetota</taxon>
        <taxon>Actinomycetes</taxon>
        <taxon>Micrococcales</taxon>
        <taxon>Microbacteriaceae</taxon>
        <taxon>Microbacterium</taxon>
    </lineage>
</organism>
<gene>
    <name evidence="2" type="ORF">RS82_00188</name>
</gene>
<dbReference type="InterPro" id="IPR024747">
    <property type="entry name" value="Pyridox_Oxase-rel"/>
</dbReference>
<evidence type="ECO:0000256" key="1">
    <source>
        <dbReference type="SAM" id="MobiDB-lite"/>
    </source>
</evidence>
<evidence type="ECO:0000313" key="2">
    <source>
        <dbReference type="EMBL" id="KJL45534.1"/>
    </source>
</evidence>
<dbReference type="PATRIC" id="fig|69370.6.peg.198"/>
<feature type="region of interest" description="Disordered" evidence="1">
    <location>
        <begin position="143"/>
        <end position="199"/>
    </location>
</feature>
<reference evidence="2 3" key="1">
    <citation type="submission" date="2015-02" db="EMBL/GenBank/DDBJ databases">
        <title>Draft genome sequences of ten Microbacterium spp. with emphasis on heavy metal contaminated environments.</title>
        <authorList>
            <person name="Corretto E."/>
        </authorList>
    </citation>
    <scope>NUCLEOTIDE SEQUENCE [LARGE SCALE GENOMIC DNA]</scope>
    <source>
        <strain evidence="2 3">DSM 8608</strain>
    </source>
</reference>
<protein>
    <submittedName>
        <fullName evidence="2">Pyridoxamine 5'-phosphate oxidase</fullName>
    </submittedName>
</protein>
<name>A0A0M2HM62_MICTR</name>
<sequence length="199" mass="21994">MNDSRSDPPSADQPPKVERLAASACWEYLQTAELGRLAVDNADGAPDIFPVNYVAHEGALYIRTARDAKLLHIAQHPMVAFEVDGATDDDHYWSVVIRGKAERVTRDDEIRDSGVRRLASWSPTVKFFVMKVVANTVTGRRFPQHASRRDPLTPFEGDATLPDAPEPPRQPRAERPAPIPHFGPRTGPQDTLPGPRSDG</sequence>
<comment type="caution">
    <text evidence="2">The sequence shown here is derived from an EMBL/GenBank/DDBJ whole genome shotgun (WGS) entry which is preliminary data.</text>
</comment>
<dbReference type="Pfam" id="PF12900">
    <property type="entry name" value="Pyridox_ox_2"/>
    <property type="match status" value="1"/>
</dbReference>